<feature type="transmembrane region" description="Helical" evidence="7">
    <location>
        <begin position="48"/>
        <end position="66"/>
    </location>
</feature>
<keyword evidence="5 7" id="KW-1133">Transmembrane helix</keyword>
<dbReference type="GO" id="GO:0005886">
    <property type="term" value="C:plasma membrane"/>
    <property type="evidence" value="ECO:0007669"/>
    <property type="project" value="UniProtKB-SubCell"/>
</dbReference>
<dbReference type="SUPFAM" id="SSF103473">
    <property type="entry name" value="MFS general substrate transporter"/>
    <property type="match status" value="1"/>
</dbReference>
<name>A0A931FP31_9HYPH</name>
<evidence type="ECO:0000256" key="4">
    <source>
        <dbReference type="ARBA" id="ARBA00022692"/>
    </source>
</evidence>
<evidence type="ECO:0000256" key="1">
    <source>
        <dbReference type="ARBA" id="ARBA00004651"/>
    </source>
</evidence>
<reference evidence="9" key="1">
    <citation type="submission" date="2020-11" db="EMBL/GenBank/DDBJ databases">
        <authorList>
            <person name="Kim M.K."/>
        </authorList>
    </citation>
    <scope>NUCLEOTIDE SEQUENCE</scope>
    <source>
        <strain evidence="9">BT350</strain>
    </source>
</reference>
<feature type="transmembrane region" description="Helical" evidence="7">
    <location>
        <begin position="100"/>
        <end position="120"/>
    </location>
</feature>
<dbReference type="GO" id="GO:0022857">
    <property type="term" value="F:transmembrane transporter activity"/>
    <property type="evidence" value="ECO:0007669"/>
    <property type="project" value="InterPro"/>
</dbReference>
<feature type="transmembrane region" description="Helical" evidence="7">
    <location>
        <begin position="247"/>
        <end position="265"/>
    </location>
</feature>
<gene>
    <name evidence="9" type="ORF">I2H38_13070</name>
</gene>
<protein>
    <submittedName>
        <fullName evidence="9">MFS transporter</fullName>
    </submittedName>
</protein>
<evidence type="ECO:0000256" key="2">
    <source>
        <dbReference type="ARBA" id="ARBA00022448"/>
    </source>
</evidence>
<evidence type="ECO:0000313" key="10">
    <source>
        <dbReference type="Proteomes" id="UP000599312"/>
    </source>
</evidence>
<feature type="transmembrane region" description="Helical" evidence="7">
    <location>
        <begin position="140"/>
        <end position="159"/>
    </location>
</feature>
<dbReference type="AlphaFoldDB" id="A0A931FP31"/>
<dbReference type="PANTHER" id="PTHR23517:SF3">
    <property type="entry name" value="INTEGRAL MEMBRANE TRANSPORT PROTEIN"/>
    <property type="match status" value="1"/>
</dbReference>
<comment type="subcellular location">
    <subcellularLocation>
        <location evidence="1">Cell membrane</location>
        <topology evidence="1">Multi-pass membrane protein</topology>
    </subcellularLocation>
</comment>
<dbReference type="Pfam" id="PF07690">
    <property type="entry name" value="MFS_1"/>
    <property type="match status" value="1"/>
</dbReference>
<evidence type="ECO:0000256" key="6">
    <source>
        <dbReference type="ARBA" id="ARBA00023136"/>
    </source>
</evidence>
<evidence type="ECO:0000256" key="3">
    <source>
        <dbReference type="ARBA" id="ARBA00022475"/>
    </source>
</evidence>
<dbReference type="RefSeq" id="WP_196272300.1">
    <property type="nucleotide sequence ID" value="NZ_JADQDO010000006.1"/>
</dbReference>
<evidence type="ECO:0000259" key="8">
    <source>
        <dbReference type="PROSITE" id="PS50850"/>
    </source>
</evidence>
<evidence type="ECO:0000256" key="7">
    <source>
        <dbReference type="SAM" id="Phobius"/>
    </source>
</evidence>
<comment type="caution">
    <text evidence="9">The sequence shown here is derived from an EMBL/GenBank/DDBJ whole genome shotgun (WGS) entry which is preliminary data.</text>
</comment>
<dbReference type="Gene3D" id="1.20.1250.20">
    <property type="entry name" value="MFS general substrate transporter like domains"/>
    <property type="match status" value="1"/>
</dbReference>
<dbReference type="InterPro" id="IPR020846">
    <property type="entry name" value="MFS_dom"/>
</dbReference>
<feature type="domain" description="Major facilitator superfamily (MFS) profile" evidence="8">
    <location>
        <begin position="12"/>
        <end position="392"/>
    </location>
</feature>
<evidence type="ECO:0000313" key="9">
    <source>
        <dbReference type="EMBL" id="MBF9234305.1"/>
    </source>
</evidence>
<sequence length="419" mass="43200">MTSYSERTGRLIAWLLITGAGITAVARGMSLTFLALKLQQEFGLNPGGIGALLGTGPLLGAIIAPFAGSLSDLVGRKAVLLVSLVSMSFALLGLGLANSILAFGAAQIVSAIAEAVYSPVSRALMSDASPPHLRLRVFSWRYLASNAGWAIGPMIGIAIGTGASTLFVVAGGVYAAFATLVAFVVPSRIAQEETREGKHTAGLRNLGVAFRDHRLIFFLGGGTLLFAVYGQWSITLSQYVSVSFEDGVRAFAILVTTNAVAVLLASTPARYVIQKIGALPALVLGCVLFLAGEVGFGASSSVEMLVVSMIVFTLGEVLVVPSEYVLVDGIATEANRGSYFGAHSFSSVGNFLGPLLGGLALGAFGGGGMFFLFALFAAASALMFTIGHSLPPPASRAPQAQRANVDGLDSNVLSYGQAV</sequence>
<feature type="transmembrane region" description="Helical" evidence="7">
    <location>
        <begin position="277"/>
        <end position="298"/>
    </location>
</feature>
<dbReference type="Proteomes" id="UP000599312">
    <property type="component" value="Unassembled WGS sequence"/>
</dbReference>
<dbReference type="InterPro" id="IPR036259">
    <property type="entry name" value="MFS_trans_sf"/>
</dbReference>
<evidence type="ECO:0000256" key="5">
    <source>
        <dbReference type="ARBA" id="ARBA00022989"/>
    </source>
</evidence>
<dbReference type="PROSITE" id="PS50850">
    <property type="entry name" value="MFS"/>
    <property type="match status" value="1"/>
</dbReference>
<feature type="transmembrane region" description="Helical" evidence="7">
    <location>
        <begin position="12"/>
        <end position="36"/>
    </location>
</feature>
<dbReference type="EMBL" id="JADQDO010000006">
    <property type="protein sequence ID" value="MBF9234305.1"/>
    <property type="molecule type" value="Genomic_DNA"/>
</dbReference>
<keyword evidence="3" id="KW-1003">Cell membrane</keyword>
<keyword evidence="4 7" id="KW-0812">Transmembrane</keyword>
<keyword evidence="10" id="KW-1185">Reference proteome</keyword>
<keyword evidence="2" id="KW-0813">Transport</keyword>
<proteinExistence type="predicted"/>
<organism evidence="9 10">
    <name type="scientific">Microvirga alba</name>
    <dbReference type="NCBI Taxonomy" id="2791025"/>
    <lineage>
        <taxon>Bacteria</taxon>
        <taxon>Pseudomonadati</taxon>
        <taxon>Pseudomonadota</taxon>
        <taxon>Alphaproteobacteria</taxon>
        <taxon>Hyphomicrobiales</taxon>
        <taxon>Methylobacteriaceae</taxon>
        <taxon>Microvirga</taxon>
    </lineage>
</organism>
<feature type="transmembrane region" description="Helical" evidence="7">
    <location>
        <begin position="215"/>
        <end position="235"/>
    </location>
</feature>
<feature type="transmembrane region" description="Helical" evidence="7">
    <location>
        <begin position="78"/>
        <end position="94"/>
    </location>
</feature>
<accession>A0A931FP31</accession>
<dbReference type="InterPro" id="IPR011701">
    <property type="entry name" value="MFS"/>
</dbReference>
<feature type="transmembrane region" description="Helical" evidence="7">
    <location>
        <begin position="165"/>
        <end position="185"/>
    </location>
</feature>
<keyword evidence="6 7" id="KW-0472">Membrane</keyword>
<dbReference type="InterPro" id="IPR050171">
    <property type="entry name" value="MFS_Transporters"/>
</dbReference>
<dbReference type="PANTHER" id="PTHR23517">
    <property type="entry name" value="RESISTANCE PROTEIN MDTM, PUTATIVE-RELATED-RELATED"/>
    <property type="match status" value="1"/>
</dbReference>